<dbReference type="Gene3D" id="6.10.180.10">
    <property type="entry name" value="Antitoxin ParD"/>
    <property type="match status" value="1"/>
</dbReference>
<protein>
    <recommendedName>
        <fullName evidence="2">Antitoxin FitA-like ribbon-helix-helix domain-containing protein</fullName>
    </recommendedName>
</protein>
<reference evidence="4" key="1">
    <citation type="journal article" date="2020" name="Microbiol. Resour. Announc.">
        <title>Draft Genome Sequences of Thiorhodococcus mannitoliphagus and Thiorhodococcus minor, Purple Sulfur Photosynthetic Bacteria in the Gammaproteobacterial Family Chromatiaceae.</title>
        <authorList>
            <person name="Aviles F.A."/>
            <person name="Meyer T.E."/>
            <person name="Kyndt J.A."/>
        </authorList>
    </citation>
    <scope>NUCLEOTIDE SEQUENCE [LARGE SCALE GENOMIC DNA]</scope>
    <source>
        <strain evidence="4">DSM 18266</strain>
    </source>
</reference>
<dbReference type="InterPro" id="IPR053853">
    <property type="entry name" value="FitA-like_RHH"/>
</dbReference>
<dbReference type="Pfam" id="PF22513">
    <property type="entry name" value="FitA-like_RHH"/>
    <property type="match status" value="1"/>
</dbReference>
<feature type="domain" description="Antitoxin FitA-like ribbon-helix-helix" evidence="2">
    <location>
        <begin position="5"/>
        <end position="32"/>
    </location>
</feature>
<dbReference type="Proteomes" id="UP000471640">
    <property type="component" value="Unassembled WGS sequence"/>
</dbReference>
<dbReference type="InterPro" id="IPR010985">
    <property type="entry name" value="Ribbon_hlx_hlx"/>
</dbReference>
<dbReference type="GO" id="GO:0006355">
    <property type="term" value="P:regulation of DNA-templated transcription"/>
    <property type="evidence" value="ECO:0007669"/>
    <property type="project" value="InterPro"/>
</dbReference>
<name>A0A6P1DT83_9GAMM</name>
<proteinExistence type="predicted"/>
<dbReference type="EMBL" id="JAAIJR010000028">
    <property type="protein sequence ID" value="NEX20413.1"/>
    <property type="molecule type" value="Genomic_DNA"/>
</dbReference>
<reference evidence="3 4" key="2">
    <citation type="submission" date="2020-02" db="EMBL/GenBank/DDBJ databases">
        <title>Genome sequences of Thiorhodococcus mannitoliphagus and Thiorhodococcus minor, purple sulfur photosynthetic bacteria in the gammaproteobacterial family, Chromatiaceae.</title>
        <authorList>
            <person name="Aviles F.A."/>
            <person name="Meyer T.E."/>
            <person name="Kyndt J.A."/>
        </authorList>
    </citation>
    <scope>NUCLEOTIDE SEQUENCE [LARGE SCALE GENOMIC DNA]</scope>
    <source>
        <strain evidence="3 4">DSM 18266</strain>
    </source>
</reference>
<dbReference type="InterPro" id="IPR038296">
    <property type="entry name" value="ParD_sf"/>
</dbReference>
<dbReference type="SUPFAM" id="SSF47598">
    <property type="entry name" value="Ribbon-helix-helix"/>
    <property type="match status" value="1"/>
</dbReference>
<evidence type="ECO:0000313" key="3">
    <source>
        <dbReference type="EMBL" id="NEX20413.1"/>
    </source>
</evidence>
<organism evidence="3 4">
    <name type="scientific">Thiorhodococcus mannitoliphagus</name>
    <dbReference type="NCBI Taxonomy" id="329406"/>
    <lineage>
        <taxon>Bacteria</taxon>
        <taxon>Pseudomonadati</taxon>
        <taxon>Pseudomonadota</taxon>
        <taxon>Gammaproteobacteria</taxon>
        <taxon>Chromatiales</taxon>
        <taxon>Chromatiaceae</taxon>
        <taxon>Thiorhodococcus</taxon>
    </lineage>
</organism>
<evidence type="ECO:0000256" key="1">
    <source>
        <dbReference type="SAM" id="MobiDB-lite"/>
    </source>
</evidence>
<feature type="region of interest" description="Disordered" evidence="1">
    <location>
        <begin position="46"/>
        <end position="76"/>
    </location>
</feature>
<accession>A0A6P1DT83</accession>
<gene>
    <name evidence="3" type="ORF">G3480_08840</name>
</gene>
<evidence type="ECO:0000259" key="2">
    <source>
        <dbReference type="Pfam" id="PF22513"/>
    </source>
</evidence>
<sequence>MPKNIQLRNVPDDLHRRLKARAALAGQSLSEYLITQVEGLVARPTPQELQERLSRREPVSPSRRAAEVLREERDSG</sequence>
<dbReference type="AlphaFoldDB" id="A0A6P1DT83"/>
<comment type="caution">
    <text evidence="3">The sequence shown here is derived from an EMBL/GenBank/DDBJ whole genome shotgun (WGS) entry which is preliminary data.</text>
</comment>
<keyword evidence="4" id="KW-1185">Reference proteome</keyword>
<evidence type="ECO:0000313" key="4">
    <source>
        <dbReference type="Proteomes" id="UP000471640"/>
    </source>
</evidence>
<dbReference type="RefSeq" id="WP_164653512.1">
    <property type="nucleotide sequence ID" value="NZ_JAAIJR010000028.1"/>
</dbReference>
<feature type="compositionally biased region" description="Basic and acidic residues" evidence="1">
    <location>
        <begin position="49"/>
        <end position="76"/>
    </location>
</feature>